<dbReference type="OrthoDB" id="582398at2"/>
<keyword evidence="1" id="KW-0812">Transmembrane</keyword>
<feature type="transmembrane region" description="Helical" evidence="1">
    <location>
        <begin position="162"/>
        <end position="193"/>
    </location>
</feature>
<feature type="transmembrane region" description="Helical" evidence="1">
    <location>
        <begin position="213"/>
        <end position="232"/>
    </location>
</feature>
<feature type="transmembrane region" description="Helical" evidence="1">
    <location>
        <begin position="80"/>
        <end position="99"/>
    </location>
</feature>
<dbReference type="Proteomes" id="UP000271624">
    <property type="component" value="Unassembled WGS sequence"/>
</dbReference>
<protein>
    <recommendedName>
        <fullName evidence="4">Glycosyltransferase RgtA/B/C/D-like domain-containing protein</fullName>
    </recommendedName>
</protein>
<feature type="transmembrane region" description="Helical" evidence="1">
    <location>
        <begin position="244"/>
        <end position="264"/>
    </location>
</feature>
<feature type="transmembrane region" description="Helical" evidence="1">
    <location>
        <begin position="377"/>
        <end position="400"/>
    </location>
</feature>
<dbReference type="AlphaFoldDB" id="A0A433VF07"/>
<evidence type="ECO:0000313" key="3">
    <source>
        <dbReference type="Proteomes" id="UP000271624"/>
    </source>
</evidence>
<dbReference type="RefSeq" id="WP_127082616.1">
    <property type="nucleotide sequence ID" value="NZ_RSCL01000010.1"/>
</dbReference>
<feature type="transmembrane region" description="Helical" evidence="1">
    <location>
        <begin position="348"/>
        <end position="365"/>
    </location>
</feature>
<feature type="transmembrane region" description="Helical" evidence="1">
    <location>
        <begin position="130"/>
        <end position="150"/>
    </location>
</feature>
<gene>
    <name evidence="2" type="ORF">DSM106972_042060</name>
</gene>
<accession>A0A433VF07</accession>
<comment type="caution">
    <text evidence="2">The sequence shown here is derived from an EMBL/GenBank/DDBJ whole genome shotgun (WGS) entry which is preliminary data.</text>
</comment>
<reference evidence="2" key="1">
    <citation type="submission" date="2018-12" db="EMBL/GenBank/DDBJ databases">
        <authorList>
            <person name="Will S."/>
            <person name="Neumann-Schaal M."/>
            <person name="Henke P."/>
        </authorList>
    </citation>
    <scope>NUCLEOTIDE SEQUENCE</scope>
    <source>
        <strain evidence="2">PCC 7102</strain>
    </source>
</reference>
<feature type="transmembrane region" description="Helical" evidence="1">
    <location>
        <begin position="284"/>
        <end position="302"/>
    </location>
</feature>
<keyword evidence="3" id="KW-1185">Reference proteome</keyword>
<proteinExistence type="predicted"/>
<evidence type="ECO:0008006" key="4">
    <source>
        <dbReference type="Google" id="ProtNLM"/>
    </source>
</evidence>
<feature type="transmembrane region" description="Helical" evidence="1">
    <location>
        <begin position="322"/>
        <end position="342"/>
    </location>
</feature>
<keyword evidence="1" id="KW-1133">Transmembrane helix</keyword>
<keyword evidence="1" id="KW-0472">Membrane</keyword>
<feature type="transmembrane region" description="Helical" evidence="1">
    <location>
        <begin position="12"/>
        <end position="35"/>
    </location>
</feature>
<organism evidence="2 3">
    <name type="scientific">Dulcicalothrix desertica PCC 7102</name>
    <dbReference type="NCBI Taxonomy" id="232991"/>
    <lineage>
        <taxon>Bacteria</taxon>
        <taxon>Bacillati</taxon>
        <taxon>Cyanobacteriota</taxon>
        <taxon>Cyanophyceae</taxon>
        <taxon>Nostocales</taxon>
        <taxon>Calotrichaceae</taxon>
        <taxon>Dulcicalothrix</taxon>
    </lineage>
</organism>
<feature type="transmembrane region" description="Helical" evidence="1">
    <location>
        <begin position="108"/>
        <end position="124"/>
    </location>
</feature>
<reference evidence="2" key="2">
    <citation type="journal article" date="2019" name="Genome Biol. Evol.">
        <title>Day and night: Metabolic profiles and evolutionary relationships of six axenic non-marine cyanobacteria.</title>
        <authorList>
            <person name="Will S.E."/>
            <person name="Henke P."/>
            <person name="Boedeker C."/>
            <person name="Huang S."/>
            <person name="Brinkmann H."/>
            <person name="Rohde M."/>
            <person name="Jarek M."/>
            <person name="Friedl T."/>
            <person name="Seufert S."/>
            <person name="Schumacher M."/>
            <person name="Overmann J."/>
            <person name="Neumann-Schaal M."/>
            <person name="Petersen J."/>
        </authorList>
    </citation>
    <scope>NUCLEOTIDE SEQUENCE [LARGE SCALE GENOMIC DNA]</scope>
    <source>
        <strain evidence="2">PCC 7102</strain>
    </source>
</reference>
<name>A0A433VF07_9CYAN</name>
<dbReference type="EMBL" id="RSCL01000010">
    <property type="protein sequence ID" value="RUT04637.1"/>
    <property type="molecule type" value="Genomic_DNA"/>
</dbReference>
<evidence type="ECO:0000313" key="2">
    <source>
        <dbReference type="EMBL" id="RUT04637.1"/>
    </source>
</evidence>
<sequence length="505" mass="58335">MIKNIKIPNSIVTYAVLSIAVLAAWFPALGGHPLFSEEFHYRNMLNNGFWSFCVEWLQFQGMWRLLSQAVNGVTTNHPAFTSYLAVFTHIITACLFFRVTEILFKRKGLALVLALTFGVFPWGFQTIVNVMGYTPMLATTIFWGNLLLLLKFANNKKQQPYIFAISFILTFVAQSLYEILVFAFMFSGAIICFDEGDKSFNLRKIINNLRRTYIALAPFLSGLAFLISYKLTYPESNRMYPPGFAIQAVFSIYFRQYTNYYIFQPWLSPVTRNLIFHSWGLSDVLLFGILLFALTLSLSILLKQRDFVKSKLLPVSKFLLPYILLLIFGASLLYVVSGGYQLESRKRYSLIPLLLLLVGWIWCKFFENRVKFTRKMLVLIMTCGVFGISTSWLVTGVYLYEINRQDALAEFIVTHKVKGDIELEFNPDIKAAWPTLYTTIGFDMYDNWVFNFAPESKLGLWTGRPLTDRAWFLHEGERLVNITQKPGAVKLRFNPDKFRWEFANT</sequence>
<evidence type="ECO:0000256" key="1">
    <source>
        <dbReference type="SAM" id="Phobius"/>
    </source>
</evidence>